<proteinExistence type="predicted"/>
<keyword evidence="4" id="KW-1185">Reference proteome</keyword>
<keyword evidence="2" id="KW-0812">Transmembrane</keyword>
<evidence type="ECO:0000256" key="2">
    <source>
        <dbReference type="SAM" id="Phobius"/>
    </source>
</evidence>
<keyword evidence="2" id="KW-1133">Transmembrane helix</keyword>
<protein>
    <recommendedName>
        <fullName evidence="5">Methyl-accepting chemotaxis protein</fullName>
    </recommendedName>
</protein>
<evidence type="ECO:0000256" key="1">
    <source>
        <dbReference type="SAM" id="MobiDB-lite"/>
    </source>
</evidence>
<sequence length="209" mass="22790">MIPDKGEKREKRSRGRKELLNNNSLSSPASPALFSRNIWILILGFIVVGVLMSVSHKYTVLASVSLTIALFITSCSENKVSQCQRLIGVVNAGTSLIDKSKGTQVITSIQLSKDLEFVTKSIKELNLKDPKLKEFQSGFVKIFQNLSQAVAKAARALGATKTADAKASGREKIQKARDEIDSALTTATTLGKQSDTLVNQMNKYCSQPE</sequence>
<name>A0A2K8T169_9NOSO</name>
<dbReference type="AlphaFoldDB" id="A0A2K8T169"/>
<gene>
    <name evidence="3" type="ORF">COO91_07480</name>
</gene>
<dbReference type="Proteomes" id="UP000232003">
    <property type="component" value="Chromosome"/>
</dbReference>
<feature type="transmembrane region" description="Helical" evidence="2">
    <location>
        <begin position="58"/>
        <end position="76"/>
    </location>
</feature>
<dbReference type="KEGG" id="nfl:COO91_07480"/>
<keyword evidence="2" id="KW-0472">Membrane</keyword>
<accession>A0A2K8T169</accession>
<dbReference type="EMBL" id="CP024785">
    <property type="protein sequence ID" value="AUB41432.1"/>
    <property type="molecule type" value="Genomic_DNA"/>
</dbReference>
<evidence type="ECO:0000313" key="4">
    <source>
        <dbReference type="Proteomes" id="UP000232003"/>
    </source>
</evidence>
<feature type="compositionally biased region" description="Basic and acidic residues" evidence="1">
    <location>
        <begin position="1"/>
        <end position="10"/>
    </location>
</feature>
<reference evidence="3 4" key="1">
    <citation type="submission" date="2017-11" db="EMBL/GenBank/DDBJ databases">
        <title>Complete genome of a free-living desiccation-tolerant cyanobacterium and its photosynthetic adaptation to extreme terrestrial habitat.</title>
        <authorList>
            <person name="Shang J."/>
        </authorList>
    </citation>
    <scope>NUCLEOTIDE SEQUENCE [LARGE SCALE GENOMIC DNA]</scope>
    <source>
        <strain evidence="3 4">CCNUN1</strain>
    </source>
</reference>
<feature type="region of interest" description="Disordered" evidence="1">
    <location>
        <begin position="1"/>
        <end position="22"/>
    </location>
</feature>
<organism evidence="3 4">
    <name type="scientific">Nostoc flagelliforme CCNUN1</name>
    <dbReference type="NCBI Taxonomy" id="2038116"/>
    <lineage>
        <taxon>Bacteria</taxon>
        <taxon>Bacillati</taxon>
        <taxon>Cyanobacteriota</taxon>
        <taxon>Cyanophyceae</taxon>
        <taxon>Nostocales</taxon>
        <taxon>Nostocaceae</taxon>
        <taxon>Nostoc</taxon>
    </lineage>
</organism>
<evidence type="ECO:0000313" key="3">
    <source>
        <dbReference type="EMBL" id="AUB41432.1"/>
    </source>
</evidence>
<feature type="transmembrane region" description="Helical" evidence="2">
    <location>
        <begin position="33"/>
        <end position="52"/>
    </location>
</feature>
<evidence type="ECO:0008006" key="5">
    <source>
        <dbReference type="Google" id="ProtNLM"/>
    </source>
</evidence>